<feature type="transmembrane region" description="Helical" evidence="1">
    <location>
        <begin position="239"/>
        <end position="257"/>
    </location>
</feature>
<comment type="caution">
    <text evidence="4">The sequence shown here is derived from an EMBL/GenBank/DDBJ whole genome shotgun (WGS) entry which is preliminary data.</text>
</comment>
<organism evidence="4 5">
    <name type="scientific">Bacteroides fragilis str. 3783N1-6</name>
    <dbReference type="NCBI Taxonomy" id="1339310"/>
    <lineage>
        <taxon>Bacteria</taxon>
        <taxon>Pseudomonadati</taxon>
        <taxon>Bacteroidota</taxon>
        <taxon>Bacteroidia</taxon>
        <taxon>Bacteroidales</taxon>
        <taxon>Bacteroidaceae</taxon>
        <taxon>Bacteroides</taxon>
    </lineage>
</organism>
<dbReference type="Gene3D" id="3.55.50.30">
    <property type="match status" value="1"/>
</dbReference>
<dbReference type="InterPro" id="IPR032508">
    <property type="entry name" value="FecR_C"/>
</dbReference>
<name>A0AB73APK5_BACFG</name>
<dbReference type="EMBL" id="JGEU01000030">
    <property type="protein sequence ID" value="EYB11130.1"/>
    <property type="molecule type" value="Genomic_DNA"/>
</dbReference>
<keyword evidence="1" id="KW-0812">Transmembrane</keyword>
<dbReference type="Proteomes" id="UP000021175">
    <property type="component" value="Unassembled WGS sequence"/>
</dbReference>
<evidence type="ECO:0000259" key="3">
    <source>
        <dbReference type="Pfam" id="PF16344"/>
    </source>
</evidence>
<gene>
    <name evidence="4" type="ORF">M119_0663</name>
</gene>
<evidence type="ECO:0000259" key="2">
    <source>
        <dbReference type="Pfam" id="PF04773"/>
    </source>
</evidence>
<evidence type="ECO:0000313" key="4">
    <source>
        <dbReference type="EMBL" id="EYB11130.1"/>
    </source>
</evidence>
<dbReference type="Gene3D" id="2.60.120.1440">
    <property type="match status" value="1"/>
</dbReference>
<proteinExistence type="predicted"/>
<dbReference type="InterPro" id="IPR012373">
    <property type="entry name" value="Ferrdict_sens_TM"/>
</dbReference>
<feature type="domain" description="Protein FecR C-terminal" evidence="3">
    <location>
        <begin position="168"/>
        <end position="225"/>
    </location>
</feature>
<dbReference type="InterPro" id="IPR006860">
    <property type="entry name" value="FecR"/>
</dbReference>
<evidence type="ECO:0000256" key="1">
    <source>
        <dbReference type="SAM" id="Phobius"/>
    </source>
</evidence>
<dbReference type="PANTHER" id="PTHR30273:SF2">
    <property type="entry name" value="PROTEIN FECR"/>
    <property type="match status" value="1"/>
</dbReference>
<keyword evidence="1" id="KW-1133">Transmembrane helix</keyword>
<sequence length="283" mass="31977">MIPFLFLSISLWFLADRTGVFSATEYAELKVPCGEQMQVVLQDGTVIQLNSDTRLRYPKKFGLFSRSVELWGEGFFVVAKDKKRPFIVDLKGVEVKVTGTKFNVKAYPSEPNVWVTLEEGGVLLKDIKNKEYPLVPGESAEYNRTSGICQITKPDDMSQISSWCSNSLNFYLTPLRDIIKVMERQYDVHFVVRDSTLLNNRFTLSTSKVNVDDVLRDLEAVSSITVPMASISFPSVMNLVWGLGWSGLPIVLPYSILVRRKREKTDIPILIGSVSPINNKRRG</sequence>
<dbReference type="PANTHER" id="PTHR30273">
    <property type="entry name" value="PERIPLASMIC SIGNAL SENSOR AND SIGMA FACTOR ACTIVATOR FECR-RELATED"/>
    <property type="match status" value="1"/>
</dbReference>
<keyword evidence="1" id="KW-0472">Membrane</keyword>
<dbReference type="Pfam" id="PF16344">
    <property type="entry name" value="FecR_C"/>
    <property type="match status" value="1"/>
</dbReference>
<accession>A0AB73APK5</accession>
<evidence type="ECO:0000313" key="5">
    <source>
        <dbReference type="Proteomes" id="UP000021175"/>
    </source>
</evidence>
<reference evidence="4 5" key="1">
    <citation type="submission" date="2014-02" db="EMBL/GenBank/DDBJ databases">
        <authorList>
            <person name="Sears C."/>
            <person name="Carroll K."/>
            <person name="Sack B.R."/>
            <person name="Qadri F."/>
            <person name="Myers L.L."/>
            <person name="Chung G.-T."/>
            <person name="Escheverria P."/>
            <person name="Fraser C.M."/>
            <person name="Sadzewicz L."/>
            <person name="Shefchek K.A."/>
            <person name="Tallon L."/>
            <person name="Das S.P."/>
            <person name="Daugherty S."/>
            <person name="Mongodin E.F."/>
        </authorList>
    </citation>
    <scope>NUCLEOTIDE SEQUENCE [LARGE SCALE GENOMIC DNA]</scope>
    <source>
        <strain evidence="4 5">3783N1-6</strain>
    </source>
</reference>
<dbReference type="AlphaFoldDB" id="A0AB73APK5"/>
<dbReference type="Pfam" id="PF04773">
    <property type="entry name" value="FecR"/>
    <property type="match status" value="1"/>
</dbReference>
<protein>
    <submittedName>
        <fullName evidence="4">FecR family protein</fullName>
    </submittedName>
</protein>
<feature type="domain" description="FecR protein" evidence="2">
    <location>
        <begin position="30"/>
        <end position="122"/>
    </location>
</feature>
<dbReference type="GO" id="GO:0016989">
    <property type="term" value="F:sigma factor antagonist activity"/>
    <property type="evidence" value="ECO:0007669"/>
    <property type="project" value="TreeGrafter"/>
</dbReference>